<protein>
    <submittedName>
        <fullName evidence="2">Uncharacterized protein</fullName>
    </submittedName>
</protein>
<dbReference type="AlphaFoldDB" id="A0A8S0SC93"/>
<evidence type="ECO:0000313" key="2">
    <source>
        <dbReference type="EMBL" id="CAA2989294.1"/>
    </source>
</evidence>
<keyword evidence="3" id="KW-1185">Reference proteome</keyword>
<evidence type="ECO:0000313" key="3">
    <source>
        <dbReference type="Proteomes" id="UP000594638"/>
    </source>
</evidence>
<dbReference type="Gramene" id="OE9A063484T1">
    <property type="protein sequence ID" value="OE9A063484C1"/>
    <property type="gene ID" value="OE9A063484"/>
</dbReference>
<dbReference type="Proteomes" id="UP000594638">
    <property type="component" value="Unassembled WGS sequence"/>
</dbReference>
<organism evidence="2 3">
    <name type="scientific">Olea europaea subsp. europaea</name>
    <dbReference type="NCBI Taxonomy" id="158383"/>
    <lineage>
        <taxon>Eukaryota</taxon>
        <taxon>Viridiplantae</taxon>
        <taxon>Streptophyta</taxon>
        <taxon>Embryophyta</taxon>
        <taxon>Tracheophyta</taxon>
        <taxon>Spermatophyta</taxon>
        <taxon>Magnoliopsida</taxon>
        <taxon>eudicotyledons</taxon>
        <taxon>Gunneridae</taxon>
        <taxon>Pentapetalae</taxon>
        <taxon>asterids</taxon>
        <taxon>lamiids</taxon>
        <taxon>Lamiales</taxon>
        <taxon>Oleaceae</taxon>
        <taxon>Oleeae</taxon>
        <taxon>Olea</taxon>
    </lineage>
</organism>
<keyword evidence="1" id="KW-0175">Coiled coil</keyword>
<dbReference type="EMBL" id="CACTIH010004079">
    <property type="protein sequence ID" value="CAA2989294.1"/>
    <property type="molecule type" value="Genomic_DNA"/>
</dbReference>
<comment type="caution">
    <text evidence="2">The sequence shown here is derived from an EMBL/GenBank/DDBJ whole genome shotgun (WGS) entry which is preliminary data.</text>
</comment>
<evidence type="ECO:0000256" key="1">
    <source>
        <dbReference type="SAM" id="Coils"/>
    </source>
</evidence>
<proteinExistence type="predicted"/>
<name>A0A8S0SC93_OLEEU</name>
<accession>A0A8S0SC93</accession>
<reference evidence="2 3" key="1">
    <citation type="submission" date="2019-12" db="EMBL/GenBank/DDBJ databases">
        <authorList>
            <person name="Alioto T."/>
            <person name="Alioto T."/>
            <person name="Gomez Garrido J."/>
        </authorList>
    </citation>
    <scope>NUCLEOTIDE SEQUENCE [LARGE SCALE GENOMIC DNA]</scope>
</reference>
<feature type="coiled-coil region" evidence="1">
    <location>
        <begin position="71"/>
        <end position="112"/>
    </location>
</feature>
<dbReference type="OrthoDB" id="60033at2759"/>
<gene>
    <name evidence="2" type="ORF">OLEA9_A063484</name>
</gene>
<sequence>MVDDPSTKSVVSWSQDSNKSFVAWNPLEFLPRDSGKSTLNNGNFLMRILLEFTVISAQNLASLSPLTELERKGYNDDIERLNNDKEVLNLELQKHEIEQQGLKGKCEELDESKNCTNSPAVYCSKLHVNVWSKISGIDMIAELKSSIVSEVSLEITTNVRTGVNDLFWEQFLTKNPGSTEGTNGSKSEQQLVDPRKHWWNARSVNNLVEQLGHLSPTERT</sequence>